<dbReference type="Proteomes" id="UP001371224">
    <property type="component" value="Unassembled WGS sequence"/>
</dbReference>
<dbReference type="EMBL" id="JBBDGM010000001">
    <property type="protein sequence ID" value="MEJ1087041.1"/>
    <property type="molecule type" value="Genomic_DNA"/>
</dbReference>
<name>A0ABU8L8Z1_9MICO</name>
<evidence type="ECO:0000313" key="1">
    <source>
        <dbReference type="EMBL" id="MEJ1087041.1"/>
    </source>
</evidence>
<sequence length="327" mass="35281">MTHSDSTMIAERVRDGVCVLGCTLRGVHFATCAWYGVDDNVAPAVAALPNAPARCRGCAPSPAHTGSVICSRCFGRMRGMLRDAPDMVGRLRSLSDPTKAMQVAPVKVSSRPVEAVAPVGPDLLDAADAILANLRDWAHAVPSPWPLPWHARFSGMSAVSAYLLAKEYAGAIIDQLEQLTADPARVVDLAEAVIVVHPEDGGERPAWSIADAAYRWGVERRDRHVHPDVDAEPDREISAQPVREWYDPTLSVKDAAARVGVKPVTVRKWVASGDLPVAMRARGPRGSVMLMLYASQVDRVARDMAARGEATRFGAKTNTPELSPSRE</sequence>
<gene>
    <name evidence="1" type="ORF">WDU99_01775</name>
</gene>
<proteinExistence type="predicted"/>
<reference evidence="1 2" key="1">
    <citation type="submission" date="2024-02" db="EMBL/GenBank/DDBJ databases">
        <authorList>
            <person name="Saticioglu I.B."/>
        </authorList>
    </citation>
    <scope>NUCLEOTIDE SEQUENCE [LARGE SCALE GENOMIC DNA]</scope>
    <source>
        <strain evidence="1 2">Mu-80</strain>
    </source>
</reference>
<accession>A0ABU8L8Z1</accession>
<keyword evidence="2" id="KW-1185">Reference proteome</keyword>
<comment type="caution">
    <text evidence="1">The sequence shown here is derived from an EMBL/GenBank/DDBJ whole genome shotgun (WGS) entry which is preliminary data.</text>
</comment>
<protein>
    <submittedName>
        <fullName evidence="1">Helix-turn-helix domain-containing protein</fullName>
    </submittedName>
</protein>
<evidence type="ECO:0000313" key="2">
    <source>
        <dbReference type="Proteomes" id="UP001371224"/>
    </source>
</evidence>
<organism evidence="1 2">
    <name type="scientific">Microbacterium bandirmense</name>
    <dbReference type="NCBI Taxonomy" id="3122050"/>
    <lineage>
        <taxon>Bacteria</taxon>
        <taxon>Bacillati</taxon>
        <taxon>Actinomycetota</taxon>
        <taxon>Actinomycetes</taxon>
        <taxon>Micrococcales</taxon>
        <taxon>Microbacteriaceae</taxon>
        <taxon>Microbacterium</taxon>
    </lineage>
</organism>
<dbReference type="RefSeq" id="WP_337330714.1">
    <property type="nucleotide sequence ID" value="NZ_JBBDGM010000001.1"/>
</dbReference>